<dbReference type="Gene3D" id="3.40.50.150">
    <property type="entry name" value="Vaccinia Virus protein VP39"/>
    <property type="match status" value="1"/>
</dbReference>
<dbReference type="GO" id="GO:0008168">
    <property type="term" value="F:methyltransferase activity"/>
    <property type="evidence" value="ECO:0007669"/>
    <property type="project" value="UniProtKB-KW"/>
</dbReference>
<dbReference type="InterPro" id="IPR041698">
    <property type="entry name" value="Methyltransf_25"/>
</dbReference>
<evidence type="ECO:0000256" key="2">
    <source>
        <dbReference type="ARBA" id="ARBA00022679"/>
    </source>
</evidence>
<keyword evidence="2" id="KW-0808">Transferase</keyword>
<dbReference type="Proteomes" id="UP001431221">
    <property type="component" value="Unassembled WGS sequence"/>
</dbReference>
<reference evidence="4" key="1">
    <citation type="submission" date="2022-04" db="EMBL/GenBank/DDBJ databases">
        <title>Roseibium sp. CAU 1639 isolated from mud.</title>
        <authorList>
            <person name="Kim W."/>
        </authorList>
    </citation>
    <scope>NUCLEOTIDE SEQUENCE</scope>
    <source>
        <strain evidence="4">CAU 1639</strain>
    </source>
</reference>
<dbReference type="RefSeq" id="WP_248155154.1">
    <property type="nucleotide sequence ID" value="NZ_JALNMJ010000009.1"/>
</dbReference>
<protein>
    <submittedName>
        <fullName evidence="4">Class I SAM-dependent methyltransferase</fullName>
    </submittedName>
</protein>
<dbReference type="EMBL" id="JALNMJ010000009">
    <property type="protein sequence ID" value="MCK7613366.1"/>
    <property type="molecule type" value="Genomic_DNA"/>
</dbReference>
<keyword evidence="1 4" id="KW-0489">Methyltransferase</keyword>
<feature type="domain" description="Methyltransferase" evidence="3">
    <location>
        <begin position="61"/>
        <end position="157"/>
    </location>
</feature>
<sequence>MTQLQSVADTPAAASEALDMFQYEWGIYHKLVRANEMHHRELGQILRRLIETRFDRPFTFLDLACGDASLARCVLKGSKVSRYEGIDLSRPALKCAAEVMAEVPFAVTLSEEDMRDAVLARPQSCDIIWCGFSIHHLDRAQKQDMLLALRGALRPGGIFVCAEPVCRASETRSQFTSRWEGELRRRFSSLTEREYAHLWNHIRTYDYPEPPEDWIAMGERAGFSRVQELFRFPGDLFCSAFLFER</sequence>
<dbReference type="GO" id="GO:0032259">
    <property type="term" value="P:methylation"/>
    <property type="evidence" value="ECO:0007669"/>
    <property type="project" value="UniProtKB-KW"/>
</dbReference>
<dbReference type="Pfam" id="PF13649">
    <property type="entry name" value="Methyltransf_25"/>
    <property type="match status" value="1"/>
</dbReference>
<dbReference type="InterPro" id="IPR029063">
    <property type="entry name" value="SAM-dependent_MTases_sf"/>
</dbReference>
<dbReference type="CDD" id="cd02440">
    <property type="entry name" value="AdoMet_MTases"/>
    <property type="match status" value="1"/>
</dbReference>
<comment type="caution">
    <text evidence="4">The sequence shown here is derived from an EMBL/GenBank/DDBJ whole genome shotgun (WGS) entry which is preliminary data.</text>
</comment>
<evidence type="ECO:0000313" key="5">
    <source>
        <dbReference type="Proteomes" id="UP001431221"/>
    </source>
</evidence>
<accession>A0ABT0GVA1</accession>
<organism evidence="4 5">
    <name type="scientific">Roseibium sediminicola</name>
    <dbReference type="NCBI Taxonomy" id="2933272"/>
    <lineage>
        <taxon>Bacteria</taxon>
        <taxon>Pseudomonadati</taxon>
        <taxon>Pseudomonadota</taxon>
        <taxon>Alphaproteobacteria</taxon>
        <taxon>Hyphomicrobiales</taxon>
        <taxon>Stappiaceae</taxon>
        <taxon>Roseibium</taxon>
    </lineage>
</organism>
<evidence type="ECO:0000256" key="1">
    <source>
        <dbReference type="ARBA" id="ARBA00022603"/>
    </source>
</evidence>
<evidence type="ECO:0000259" key="3">
    <source>
        <dbReference type="Pfam" id="PF13649"/>
    </source>
</evidence>
<keyword evidence="5" id="KW-1185">Reference proteome</keyword>
<gene>
    <name evidence="4" type="ORF">M0H32_14420</name>
</gene>
<proteinExistence type="predicted"/>
<dbReference type="PANTHER" id="PTHR43861">
    <property type="entry name" value="TRANS-ACONITATE 2-METHYLTRANSFERASE-RELATED"/>
    <property type="match status" value="1"/>
</dbReference>
<evidence type="ECO:0000313" key="4">
    <source>
        <dbReference type="EMBL" id="MCK7613366.1"/>
    </source>
</evidence>
<dbReference type="SUPFAM" id="SSF53335">
    <property type="entry name" value="S-adenosyl-L-methionine-dependent methyltransferases"/>
    <property type="match status" value="1"/>
</dbReference>
<dbReference type="PANTHER" id="PTHR43861:SF1">
    <property type="entry name" value="TRANS-ACONITATE 2-METHYLTRANSFERASE"/>
    <property type="match status" value="1"/>
</dbReference>
<name>A0ABT0GVA1_9HYPH</name>